<evidence type="ECO:0000313" key="2">
    <source>
        <dbReference type="EMBL" id="KAB7727259.1"/>
    </source>
</evidence>
<dbReference type="Proteomes" id="UP000488299">
    <property type="component" value="Unassembled WGS sequence"/>
</dbReference>
<keyword evidence="3" id="KW-1185">Reference proteome</keyword>
<dbReference type="RefSeq" id="WP_152126338.1">
    <property type="nucleotide sequence ID" value="NZ_WELI01000011.1"/>
</dbReference>
<dbReference type="EMBL" id="WELI01000011">
    <property type="protein sequence ID" value="KAB7727259.1"/>
    <property type="molecule type" value="Genomic_DNA"/>
</dbReference>
<dbReference type="PROSITE" id="PS51257">
    <property type="entry name" value="PROKAR_LIPOPROTEIN"/>
    <property type="match status" value="1"/>
</dbReference>
<reference evidence="2 3" key="1">
    <citation type="submission" date="2019-10" db="EMBL/GenBank/DDBJ databases">
        <title>Rudanella paleaurantiibacter sp. nov., isolated from sludge.</title>
        <authorList>
            <person name="Xu S.Q."/>
        </authorList>
    </citation>
    <scope>NUCLEOTIDE SEQUENCE [LARGE SCALE GENOMIC DNA]</scope>
    <source>
        <strain evidence="2 3">HX-22-17</strain>
    </source>
</reference>
<accession>A0A7J5TUB8</accession>
<proteinExistence type="predicted"/>
<name>A0A7J5TUB8_9BACT</name>
<dbReference type="InterPro" id="IPR032185">
    <property type="entry name" value="DUF5017"/>
</dbReference>
<gene>
    <name evidence="2" type="ORF">F5984_21765</name>
</gene>
<dbReference type="Pfam" id="PF16409">
    <property type="entry name" value="DUF5017"/>
    <property type="match status" value="1"/>
</dbReference>
<evidence type="ECO:0000313" key="3">
    <source>
        <dbReference type="Proteomes" id="UP000488299"/>
    </source>
</evidence>
<feature type="domain" description="DUF5017" evidence="1">
    <location>
        <begin position="16"/>
        <end position="200"/>
    </location>
</feature>
<protein>
    <submittedName>
        <fullName evidence="2">DUF5017 domain-containing protein</fullName>
    </submittedName>
</protein>
<dbReference type="AlphaFoldDB" id="A0A7J5TUB8"/>
<sequence>MKAIRYSIGIMTLLASCQLVQVEAPDLFSVTTEKTTFRVGEPVRFNFAGGNIDQVVFFSGEIGRRYEQRTRTSGTGENRLVFQSSMQQGVLPGQDSLRLLVSTNLTGYDAASVTAARWTDITTRNTRWPSTLATTFTTSDSVNLNDFATAEKVNLAFRFIGKQNPAAAQRRWQIQNAVLINRLPDGTVTNLFNTFANTGWVQVSLKNNAVAWNVGTAGVSAANSLSNTSGSLIRTAYPISLDPGTATGVEDNDDWLITSAVNLKTVRPDVGLTVKNTGANMPPAYLYTFTRAGTYTVTFIGMNRDVDTAKEVVRQLQLTITP</sequence>
<organism evidence="2 3">
    <name type="scientific">Rudanella paleaurantiibacter</name>
    <dbReference type="NCBI Taxonomy" id="2614655"/>
    <lineage>
        <taxon>Bacteria</taxon>
        <taxon>Pseudomonadati</taxon>
        <taxon>Bacteroidota</taxon>
        <taxon>Cytophagia</taxon>
        <taxon>Cytophagales</taxon>
        <taxon>Cytophagaceae</taxon>
        <taxon>Rudanella</taxon>
    </lineage>
</organism>
<evidence type="ECO:0000259" key="1">
    <source>
        <dbReference type="Pfam" id="PF16409"/>
    </source>
</evidence>
<comment type="caution">
    <text evidence="2">The sequence shown here is derived from an EMBL/GenBank/DDBJ whole genome shotgun (WGS) entry which is preliminary data.</text>
</comment>